<organism evidence="2 3">
    <name type="scientific">Austwickia chelonae NBRC 105200</name>
    <dbReference type="NCBI Taxonomy" id="1184607"/>
    <lineage>
        <taxon>Bacteria</taxon>
        <taxon>Bacillati</taxon>
        <taxon>Actinomycetota</taxon>
        <taxon>Actinomycetes</taxon>
        <taxon>Micrococcales</taxon>
        <taxon>Dermatophilaceae</taxon>
        <taxon>Austwickia</taxon>
    </lineage>
</organism>
<gene>
    <name evidence="2" type="ORF">AUCHE_05_03650</name>
</gene>
<accession>K6V5F6</accession>
<name>K6V5F6_9MICO</name>
<keyword evidence="3" id="KW-1185">Reference proteome</keyword>
<feature type="domain" description="HTH arsR-type" evidence="1">
    <location>
        <begin position="18"/>
        <end position="115"/>
    </location>
</feature>
<reference evidence="2 3" key="1">
    <citation type="submission" date="2012-08" db="EMBL/GenBank/DDBJ databases">
        <title>Whole genome shotgun sequence of Austwickia chelonae NBRC 105200.</title>
        <authorList>
            <person name="Yoshida I."/>
            <person name="Hosoyama A."/>
            <person name="Tsuchikane K."/>
            <person name="Katsumata H."/>
            <person name="Ando Y."/>
            <person name="Ohji S."/>
            <person name="Hamada M."/>
            <person name="Tamura T."/>
            <person name="Yamazoe A."/>
            <person name="Yamazaki S."/>
            <person name="Fujita N."/>
        </authorList>
    </citation>
    <scope>NUCLEOTIDE SEQUENCE [LARGE SCALE GENOMIC DNA]</scope>
    <source>
        <strain evidence="2 3">NBRC 105200</strain>
    </source>
</reference>
<dbReference type="SMART" id="SM00418">
    <property type="entry name" value="HTH_ARSR"/>
    <property type="match status" value="1"/>
</dbReference>
<dbReference type="SUPFAM" id="SSF46785">
    <property type="entry name" value="Winged helix' DNA-binding domain"/>
    <property type="match status" value="1"/>
</dbReference>
<sequence length="236" mass="25273">MNGMTGTAGPLSTPPHTDIARALGDPTRAAIHDLIRDSSEPVTIAQITERLQLNHNGIRRHLGKLRDAGLILENREIPTGRGRPGLIYTAAPGPEGHSPTEPHTELARLLLRMITTGQDPLTVGREAGRRIATELRPEDTGTGPTRGGRSTPDELATALAAAARRMGFDPKPHTSGKSTEILLRRCPFAAEVEFSPEIICLLHRGIAEGIGDVLRPGATIRLALADPRRGGCRISM</sequence>
<evidence type="ECO:0000313" key="2">
    <source>
        <dbReference type="EMBL" id="GAB77453.1"/>
    </source>
</evidence>
<dbReference type="CDD" id="cd00090">
    <property type="entry name" value="HTH_ARSR"/>
    <property type="match status" value="1"/>
</dbReference>
<protein>
    <submittedName>
        <fullName evidence="2">Putative transcriptional regulator</fullName>
    </submittedName>
</protein>
<dbReference type="InterPro" id="IPR011991">
    <property type="entry name" value="ArsR-like_HTH"/>
</dbReference>
<dbReference type="STRING" id="100225.SAMN05421595_1288"/>
<dbReference type="Gene3D" id="1.10.10.10">
    <property type="entry name" value="Winged helix-like DNA-binding domain superfamily/Winged helix DNA-binding domain"/>
    <property type="match status" value="1"/>
</dbReference>
<proteinExistence type="predicted"/>
<evidence type="ECO:0000259" key="1">
    <source>
        <dbReference type="SMART" id="SM00418"/>
    </source>
</evidence>
<dbReference type="Proteomes" id="UP000008495">
    <property type="component" value="Unassembled WGS sequence"/>
</dbReference>
<dbReference type="GO" id="GO:0003700">
    <property type="term" value="F:DNA-binding transcription factor activity"/>
    <property type="evidence" value="ECO:0007669"/>
    <property type="project" value="InterPro"/>
</dbReference>
<dbReference type="InterPro" id="IPR036388">
    <property type="entry name" value="WH-like_DNA-bd_sf"/>
</dbReference>
<comment type="caution">
    <text evidence="2">The sequence shown here is derived from an EMBL/GenBank/DDBJ whole genome shotgun (WGS) entry which is preliminary data.</text>
</comment>
<dbReference type="Pfam" id="PF12840">
    <property type="entry name" value="HTH_20"/>
    <property type="match status" value="1"/>
</dbReference>
<dbReference type="OrthoDB" id="9806976at2"/>
<dbReference type="EMBL" id="BAGZ01000005">
    <property type="protein sequence ID" value="GAB77453.1"/>
    <property type="molecule type" value="Genomic_DNA"/>
</dbReference>
<dbReference type="InterPro" id="IPR001845">
    <property type="entry name" value="HTH_ArsR_DNA-bd_dom"/>
</dbReference>
<evidence type="ECO:0000313" key="3">
    <source>
        <dbReference type="Proteomes" id="UP000008495"/>
    </source>
</evidence>
<dbReference type="AlphaFoldDB" id="K6V5F6"/>
<dbReference type="InterPro" id="IPR036390">
    <property type="entry name" value="WH_DNA-bd_sf"/>
</dbReference>
<dbReference type="eggNOG" id="COG2345">
    <property type="taxonomic scope" value="Bacteria"/>
</dbReference>